<dbReference type="VEuPathDB" id="FungiDB:PSTT_03158"/>
<dbReference type="AlphaFoldDB" id="A0A2S4UWM6"/>
<proteinExistence type="predicted"/>
<keyword evidence="2" id="KW-1133">Transmembrane helix</keyword>
<feature type="compositionally biased region" description="Basic residues" evidence="1">
    <location>
        <begin position="1"/>
        <end position="10"/>
    </location>
</feature>
<keyword evidence="4" id="KW-1185">Reference proteome</keyword>
<protein>
    <submittedName>
        <fullName evidence="3">Uncharacterized protein</fullName>
    </submittedName>
</protein>
<dbReference type="EMBL" id="PKSM01000227">
    <property type="protein sequence ID" value="POW01682.1"/>
    <property type="molecule type" value="Genomic_DNA"/>
</dbReference>
<reference evidence="3 4" key="1">
    <citation type="submission" date="2017-12" db="EMBL/GenBank/DDBJ databases">
        <title>Gene loss provides genomic basis for host adaptation in cereal stripe rust fungi.</title>
        <authorList>
            <person name="Xia C."/>
        </authorList>
    </citation>
    <scope>NUCLEOTIDE SEQUENCE [LARGE SCALE GENOMIC DNA]</scope>
    <source>
        <strain evidence="3 4">93TX-2</strain>
    </source>
</reference>
<name>A0A2S4UWM6_9BASI</name>
<evidence type="ECO:0000256" key="1">
    <source>
        <dbReference type="SAM" id="MobiDB-lite"/>
    </source>
</evidence>
<accession>A0A2S4UWM6</accession>
<evidence type="ECO:0000256" key="2">
    <source>
        <dbReference type="SAM" id="Phobius"/>
    </source>
</evidence>
<feature type="region of interest" description="Disordered" evidence="1">
    <location>
        <begin position="122"/>
        <end position="210"/>
    </location>
</feature>
<dbReference type="VEuPathDB" id="FungiDB:PSHT_12435"/>
<evidence type="ECO:0000313" key="3">
    <source>
        <dbReference type="EMBL" id="POW01682.1"/>
    </source>
</evidence>
<keyword evidence="2" id="KW-0472">Membrane</keyword>
<feature type="compositionally biased region" description="Basic residues" evidence="1">
    <location>
        <begin position="180"/>
        <end position="189"/>
    </location>
</feature>
<feature type="compositionally biased region" description="Pro residues" evidence="1">
    <location>
        <begin position="283"/>
        <end position="302"/>
    </location>
</feature>
<feature type="compositionally biased region" description="Basic and acidic residues" evidence="1">
    <location>
        <begin position="33"/>
        <end position="43"/>
    </location>
</feature>
<gene>
    <name evidence="3" type="ORF">PSHT_12435</name>
</gene>
<dbReference type="Proteomes" id="UP000238274">
    <property type="component" value="Unassembled WGS sequence"/>
</dbReference>
<feature type="compositionally biased region" description="Polar residues" evidence="1">
    <location>
        <begin position="44"/>
        <end position="62"/>
    </location>
</feature>
<comment type="caution">
    <text evidence="3">The sequence shown here is derived from an EMBL/GenBank/DDBJ whole genome shotgun (WGS) entry which is preliminary data.</text>
</comment>
<feature type="non-terminal residue" evidence="3">
    <location>
        <position position="1"/>
    </location>
</feature>
<feature type="region of interest" description="Disordered" evidence="1">
    <location>
        <begin position="270"/>
        <end position="338"/>
    </location>
</feature>
<evidence type="ECO:0000313" key="4">
    <source>
        <dbReference type="Proteomes" id="UP000238274"/>
    </source>
</evidence>
<sequence>PKRPRPKKLGTVRLKSQETKSLVSAKVLRRTQRNPDRLVKRTADTYQNRKQSPLKASSTQPDQALDPIPSCVKPAPPKSAPNERSVAIGTHKPERALFKDVHDWKEALLIWADIVKLNVPANQPRSRNQEPRPQHSSTRLAPSGSAPSGTAPSGTDSSRWGPPPPYKSDSDSSGSPIPPRRPKKKKTPARQKTPIDISSSSEEEEELKPSLQAHLPALTTPPPNLKQSPVPLGLVLAPVPLALILAPVLLVLVLLVPVLLVLVLLVPSPRPASPRPASLRPASPRPASPCPASPRPASPCPASPQLAPDREECEAEFVAGQIPDNTAERREVIPYGTA</sequence>
<feature type="transmembrane region" description="Helical" evidence="2">
    <location>
        <begin position="241"/>
        <end position="266"/>
    </location>
</feature>
<feature type="compositionally biased region" description="Low complexity" evidence="1">
    <location>
        <begin position="141"/>
        <end position="155"/>
    </location>
</feature>
<reference evidence="4" key="2">
    <citation type="journal article" date="2018" name="BMC Genomics">
        <title>Genomic insights into host adaptation between the wheat stripe rust pathogen (Puccinia striiformis f. sp. tritici) and the barley stripe rust pathogen (Puccinia striiformis f. sp. hordei).</title>
        <authorList>
            <person name="Xia C."/>
            <person name="Wang M."/>
            <person name="Yin C."/>
            <person name="Cornejo O.E."/>
            <person name="Hulbert S.H."/>
            <person name="Chen X."/>
        </authorList>
    </citation>
    <scope>NUCLEOTIDE SEQUENCE [LARGE SCALE GENOMIC DNA]</scope>
    <source>
        <strain evidence="4">93TX-2</strain>
    </source>
</reference>
<reference evidence="4" key="3">
    <citation type="journal article" date="2018" name="Mol. Plant Microbe Interact.">
        <title>Genome sequence resources for the wheat stripe rust pathogen (Puccinia striiformis f. sp. tritici) and the barley stripe rust pathogen (Puccinia striiformis f. sp. hordei).</title>
        <authorList>
            <person name="Xia C."/>
            <person name="Wang M."/>
            <person name="Yin C."/>
            <person name="Cornejo O.E."/>
            <person name="Hulbert S.H."/>
            <person name="Chen X."/>
        </authorList>
    </citation>
    <scope>NUCLEOTIDE SEQUENCE [LARGE SCALE GENOMIC DNA]</scope>
    <source>
        <strain evidence="4">93TX-2</strain>
    </source>
</reference>
<organism evidence="3 4">
    <name type="scientific">Puccinia striiformis</name>
    <dbReference type="NCBI Taxonomy" id="27350"/>
    <lineage>
        <taxon>Eukaryota</taxon>
        <taxon>Fungi</taxon>
        <taxon>Dikarya</taxon>
        <taxon>Basidiomycota</taxon>
        <taxon>Pucciniomycotina</taxon>
        <taxon>Pucciniomycetes</taxon>
        <taxon>Pucciniales</taxon>
        <taxon>Pucciniaceae</taxon>
        <taxon>Puccinia</taxon>
    </lineage>
</organism>
<keyword evidence="2" id="KW-0812">Transmembrane</keyword>
<feature type="region of interest" description="Disordered" evidence="1">
    <location>
        <begin position="1"/>
        <end position="88"/>
    </location>
</feature>